<feature type="domain" description="DUF4062" evidence="4">
    <location>
        <begin position="5"/>
        <end position="78"/>
    </location>
</feature>
<evidence type="ECO:0000256" key="2">
    <source>
        <dbReference type="ARBA" id="ARBA00022737"/>
    </source>
</evidence>
<keyword evidence="2" id="KW-0677">Repeat</keyword>
<evidence type="ECO:0008006" key="8">
    <source>
        <dbReference type="Google" id="ProtNLM"/>
    </source>
</evidence>
<evidence type="ECO:0000259" key="5">
    <source>
        <dbReference type="Pfam" id="PF20703"/>
    </source>
</evidence>
<dbReference type="PROSITE" id="PS50082">
    <property type="entry name" value="WD_REPEATS_2"/>
    <property type="match status" value="3"/>
</dbReference>
<dbReference type="InterPro" id="IPR027417">
    <property type="entry name" value="P-loop_NTPase"/>
</dbReference>
<evidence type="ECO:0000256" key="3">
    <source>
        <dbReference type="PROSITE-ProRule" id="PRU00221"/>
    </source>
</evidence>
<evidence type="ECO:0000313" key="7">
    <source>
        <dbReference type="Proteomes" id="UP001314635"/>
    </source>
</evidence>
<dbReference type="Pfam" id="PF20703">
    <property type="entry name" value="nSTAND1"/>
    <property type="match status" value="1"/>
</dbReference>
<dbReference type="RefSeq" id="WP_211400764.1">
    <property type="nucleotide sequence ID" value="NZ_JAFCLK010000025.1"/>
</dbReference>
<organism evidence="6 7">
    <name type="scientific">Bradyrhizobium denitrificans</name>
    <dbReference type="NCBI Taxonomy" id="2734912"/>
    <lineage>
        <taxon>Bacteria</taxon>
        <taxon>Pseudomonadati</taxon>
        <taxon>Pseudomonadota</taxon>
        <taxon>Alphaproteobacteria</taxon>
        <taxon>Hyphomicrobiales</taxon>
        <taxon>Nitrobacteraceae</taxon>
        <taxon>Bradyrhizobium</taxon>
    </lineage>
</organism>
<evidence type="ECO:0000313" key="6">
    <source>
        <dbReference type="EMBL" id="MBR1138919.1"/>
    </source>
</evidence>
<dbReference type="Pfam" id="PF13271">
    <property type="entry name" value="DUF4062"/>
    <property type="match status" value="1"/>
</dbReference>
<proteinExistence type="predicted"/>
<dbReference type="CDD" id="cd00200">
    <property type="entry name" value="WD40"/>
    <property type="match status" value="1"/>
</dbReference>
<sequence>MRIVRVFISSPGDTENERKRAARVMERLNAAYSDTAQFKPVLWEERYYSAHESFQRQIERSTDCDIVLAILRGRLGTPLPPDFVARLPEKDRIPEPAAYQSGTAYEILSAIAARRRGATLPDIFVFRYPRDPVVSLDDEKRAEIESQWQKLKQFAEQVFVTTEGHFKGAYQTFGSTDDFETKVEGALRQWLSENVLRNRAVVWPTAIKGSPFRGLEPFGAKHADVFYGRDRDRERALDRLKDAADAGFPFLTIVGPSGAGKSSFARAGILPWLVKPGAVTGVEIWRAAVMRPSDHANGPIFSLARHLFDDEEDIANQEVGRPIALPELASGDNSNPNALAGLFSVFARGKFERAEDLESAGRATLAPIERALKSVSRAEREIWGRETEAPARLLLVIDQLDELFAPSVDDAEREAFARLIGRFSSSGLVWIVATLRAEFYEAFLKSSLSRFASSKTAHASKRLELTFDLLPPGLSEMGEIVRGPAEAAGLDWEIDLASKERLDDRLLADIDRPDLLPLVQFVLEQLYEQRVQKDEKNILTFEAYRALGKLDGAIDKAAEKALSQLGPAEKSALPRLLRSLVTYARRAPGSSSSAVALVQAQRKIAAHDEASNHLVGALTEARILVSGNDPDKTPIVALAHQRVIEAWQNARRIVAENENLLRVREEVEDARLRWMESGQRRDRLIPPGLPLSEAENAMGMLSDEFLPATRAYIKKSGRAARVRQTLLGAAAIIFLFVAGVAAFAYHQAGQAAIEAEVQRDSADRATVEAKIAAKEAEFQRGLAESASREAKDRQIQALQNQSSAMVALSRTVLSSNQALATKFALAAWPRAISDPLPPNEEALAALGEAVSQLRERQVYRGHYGAVRDAVFSSDGSKIVSWASSTFLGGPDVLPDNTARVWDVASGQVKAILRGHEGQIVAAAFSPDGSRVLTAAVDHTVRVWEIATGRVIDVIQIDDKETDYTFYEVSFSQDRKLAFTKSSFGVQIWDVERHTRVAIFQHVSDGGSYQYSLSSNRERIVTAARDSTVRVWNTKTGELIYILRGDKDDHFYQASFLSDDTRVLARSSKSVQIWDAASGKRLQTLHHESIVNDVSFSKDGTRIATALADGSVKTWDAKSGKLSVTLGGHGDAFDGVSFSPRVRTQLSQYATRAAR</sequence>
<dbReference type="InterPro" id="IPR025139">
    <property type="entry name" value="DUF4062"/>
</dbReference>
<dbReference type="SMART" id="SM00320">
    <property type="entry name" value="WD40"/>
    <property type="match status" value="5"/>
</dbReference>
<dbReference type="Gene3D" id="2.130.10.10">
    <property type="entry name" value="YVTN repeat-like/Quinoprotein amine dehydrogenase"/>
    <property type="match status" value="2"/>
</dbReference>
<dbReference type="InterPro" id="IPR015943">
    <property type="entry name" value="WD40/YVTN_repeat-like_dom_sf"/>
</dbReference>
<feature type="domain" description="Novel STAND NTPase 1" evidence="5">
    <location>
        <begin position="211"/>
        <end position="681"/>
    </location>
</feature>
<dbReference type="SUPFAM" id="SSF50978">
    <property type="entry name" value="WD40 repeat-like"/>
    <property type="match status" value="1"/>
</dbReference>
<protein>
    <recommendedName>
        <fullName evidence="8">Orc1-like AAA ATPase domain-containing protein</fullName>
    </recommendedName>
</protein>
<dbReference type="EMBL" id="JAFCLK010000025">
    <property type="protein sequence ID" value="MBR1138919.1"/>
    <property type="molecule type" value="Genomic_DNA"/>
</dbReference>
<dbReference type="PROSITE" id="PS50294">
    <property type="entry name" value="WD_REPEATS_REGION"/>
    <property type="match status" value="2"/>
</dbReference>
<dbReference type="InterPro" id="IPR036322">
    <property type="entry name" value="WD40_repeat_dom_sf"/>
</dbReference>
<dbReference type="Gene3D" id="3.40.50.300">
    <property type="entry name" value="P-loop containing nucleotide triphosphate hydrolases"/>
    <property type="match status" value="1"/>
</dbReference>
<keyword evidence="7" id="KW-1185">Reference proteome</keyword>
<dbReference type="SUPFAM" id="SSF52540">
    <property type="entry name" value="P-loop containing nucleoside triphosphate hydrolases"/>
    <property type="match status" value="1"/>
</dbReference>
<evidence type="ECO:0000259" key="4">
    <source>
        <dbReference type="Pfam" id="PF13271"/>
    </source>
</evidence>
<dbReference type="PANTHER" id="PTHR19879:SF9">
    <property type="entry name" value="TRANSCRIPTION INITIATION FACTOR TFIID SUBUNIT 5"/>
    <property type="match status" value="1"/>
</dbReference>
<name>A0ABS5GC57_9BRAD</name>
<dbReference type="InterPro" id="IPR019775">
    <property type="entry name" value="WD40_repeat_CS"/>
</dbReference>
<feature type="repeat" description="WD" evidence="3">
    <location>
        <begin position="912"/>
        <end position="953"/>
    </location>
</feature>
<dbReference type="InterPro" id="IPR001680">
    <property type="entry name" value="WD40_rpt"/>
</dbReference>
<dbReference type="Pfam" id="PF00400">
    <property type="entry name" value="WD40"/>
    <property type="match status" value="4"/>
</dbReference>
<keyword evidence="1 3" id="KW-0853">WD repeat</keyword>
<dbReference type="Proteomes" id="UP001314635">
    <property type="component" value="Unassembled WGS sequence"/>
</dbReference>
<evidence type="ECO:0000256" key="1">
    <source>
        <dbReference type="ARBA" id="ARBA00022574"/>
    </source>
</evidence>
<feature type="repeat" description="WD" evidence="3">
    <location>
        <begin position="1011"/>
        <end position="1041"/>
    </location>
</feature>
<dbReference type="InterPro" id="IPR049052">
    <property type="entry name" value="nSTAND1"/>
</dbReference>
<dbReference type="PANTHER" id="PTHR19879">
    <property type="entry name" value="TRANSCRIPTION INITIATION FACTOR TFIID"/>
    <property type="match status" value="1"/>
</dbReference>
<comment type="caution">
    <text evidence="6">The sequence shown here is derived from an EMBL/GenBank/DDBJ whole genome shotgun (WGS) entry which is preliminary data.</text>
</comment>
<reference evidence="7" key="1">
    <citation type="journal article" date="2021" name="ISME J.">
        <title>Evolutionary origin and ecological implication of a unique nif island in free-living Bradyrhizobium lineages.</title>
        <authorList>
            <person name="Tao J."/>
        </authorList>
    </citation>
    <scope>NUCLEOTIDE SEQUENCE [LARGE SCALE GENOMIC DNA]</scope>
    <source>
        <strain evidence="7">SZCCT0094</strain>
    </source>
</reference>
<gene>
    <name evidence="6" type="ORF">JQ619_24435</name>
</gene>
<dbReference type="PROSITE" id="PS00678">
    <property type="entry name" value="WD_REPEATS_1"/>
    <property type="match status" value="3"/>
</dbReference>
<feature type="repeat" description="WD" evidence="3">
    <location>
        <begin position="1083"/>
        <end position="1124"/>
    </location>
</feature>
<accession>A0ABS5GC57</accession>